<evidence type="ECO:0000256" key="1">
    <source>
        <dbReference type="SAM" id="MobiDB-lite"/>
    </source>
</evidence>
<dbReference type="RefSeq" id="WP_131296363.1">
    <property type="nucleotide sequence ID" value="NZ_SJKA01000027.1"/>
</dbReference>
<feature type="region of interest" description="Disordered" evidence="1">
    <location>
        <begin position="45"/>
        <end position="65"/>
    </location>
</feature>
<name>A0A4R0HWH0_9ACTN</name>
<evidence type="ECO:0000256" key="2">
    <source>
        <dbReference type="SAM" id="SignalP"/>
    </source>
</evidence>
<evidence type="ECO:0008006" key="5">
    <source>
        <dbReference type="Google" id="ProtNLM"/>
    </source>
</evidence>
<reference evidence="3 4" key="1">
    <citation type="submission" date="2019-02" db="EMBL/GenBank/DDBJ databases">
        <title>Kribbella capetownensis sp. nov. and Kribbella speibonae sp. nov., isolated from soil.</title>
        <authorList>
            <person name="Curtis S.M."/>
            <person name="Norton I."/>
            <person name="Everest G.J."/>
            <person name="Meyers P.R."/>
        </authorList>
    </citation>
    <scope>NUCLEOTIDE SEQUENCE [LARGE SCALE GENOMIC DNA]</scope>
    <source>
        <strain evidence="3 4">DSM 27082</strain>
    </source>
</reference>
<comment type="caution">
    <text evidence="3">The sequence shown here is derived from an EMBL/GenBank/DDBJ whole genome shotgun (WGS) entry which is preliminary data.</text>
</comment>
<feature type="signal peptide" evidence="2">
    <location>
        <begin position="1"/>
        <end position="20"/>
    </location>
</feature>
<dbReference type="EMBL" id="SJKA01000027">
    <property type="protein sequence ID" value="TCC17088.1"/>
    <property type="molecule type" value="Genomic_DNA"/>
</dbReference>
<organism evidence="3 4">
    <name type="scientific">Kribbella sindirgiensis</name>
    <dbReference type="NCBI Taxonomy" id="1124744"/>
    <lineage>
        <taxon>Bacteria</taxon>
        <taxon>Bacillati</taxon>
        <taxon>Actinomycetota</taxon>
        <taxon>Actinomycetes</taxon>
        <taxon>Propionibacteriales</taxon>
        <taxon>Kribbellaceae</taxon>
        <taxon>Kribbella</taxon>
    </lineage>
</organism>
<dbReference type="AlphaFoldDB" id="A0A4R0HWH0"/>
<accession>A0A4R0HWH0</accession>
<protein>
    <recommendedName>
        <fullName evidence="5">DUF3558 domain-containing protein</fullName>
    </recommendedName>
</protein>
<dbReference type="PROSITE" id="PS51257">
    <property type="entry name" value="PROKAR_LIPOPROTEIN"/>
    <property type="match status" value="1"/>
</dbReference>
<gene>
    <name evidence="3" type="ORF">E0H50_39905</name>
</gene>
<feature type="chain" id="PRO_5039443888" description="DUF3558 domain-containing protein" evidence="2">
    <location>
        <begin position="21"/>
        <end position="308"/>
    </location>
</feature>
<dbReference type="OrthoDB" id="3823594at2"/>
<keyword evidence="2" id="KW-0732">Signal</keyword>
<keyword evidence="4" id="KW-1185">Reference proteome</keyword>
<sequence>MHRRAVIATLLLLTLLGCNPDTTNKTAPIPSGDVCERVRPQLAGNWTTDSADSADGGDSGGPKLGAPLSDTCALVDADQQTHRIWVKVSILPVTDEQAVAYRKADELSAARLGYAAKVTDGGLGNGSWALNPAAAAPWLVFRTEGRQVRLRVDNDGAGTMDELRSIARRIAELPGGLPAAPLTTVRPECDRGTAAAEHVLGAKAVVRRDALVDQQLWCQWGSAARAVWVTAGRAGSGNAFSFNILQENAKSNESHRVTVGTEGWQQTQGFLVFKTGKGVYVAIASAPIEQMRPIPIVMLARAIEPAYS</sequence>
<evidence type="ECO:0000313" key="4">
    <source>
        <dbReference type="Proteomes" id="UP000292695"/>
    </source>
</evidence>
<dbReference type="Proteomes" id="UP000292695">
    <property type="component" value="Unassembled WGS sequence"/>
</dbReference>
<evidence type="ECO:0000313" key="3">
    <source>
        <dbReference type="EMBL" id="TCC17088.1"/>
    </source>
</evidence>
<proteinExistence type="predicted"/>